<dbReference type="InterPro" id="IPR023214">
    <property type="entry name" value="HAD_sf"/>
</dbReference>
<dbReference type="AlphaFoldDB" id="N2BD79"/>
<comment type="caution">
    <text evidence="1">The sequence shown here is derived from an EMBL/GenBank/DDBJ whole genome shotgun (WGS) entry which is preliminary data.</text>
</comment>
<dbReference type="HOGENOM" id="CLU_045011_9_1_9"/>
<dbReference type="eggNOG" id="COG1011">
    <property type="taxonomic scope" value="Bacteria"/>
</dbReference>
<dbReference type="STRING" id="1235802.C823_00770"/>
<accession>N2BD79</accession>
<dbReference type="Gene3D" id="3.40.50.1000">
    <property type="entry name" value="HAD superfamily/HAD-like"/>
    <property type="match status" value="1"/>
</dbReference>
<dbReference type="SFLD" id="SFLDS00003">
    <property type="entry name" value="Haloacid_Dehalogenase"/>
    <property type="match status" value="1"/>
</dbReference>
<evidence type="ECO:0000313" key="1">
    <source>
        <dbReference type="EMBL" id="EMZ36403.1"/>
    </source>
</evidence>
<dbReference type="InterPro" id="IPR036412">
    <property type="entry name" value="HAD-like_sf"/>
</dbReference>
<keyword evidence="2" id="KW-1185">Reference proteome</keyword>
<dbReference type="SUPFAM" id="SSF56784">
    <property type="entry name" value="HAD-like"/>
    <property type="match status" value="1"/>
</dbReference>
<dbReference type="PANTHER" id="PTHR43611">
    <property type="entry name" value="ALPHA-D-GLUCOSE 1-PHOSPHATE PHOSPHATASE"/>
    <property type="match status" value="1"/>
</dbReference>
<evidence type="ECO:0000313" key="2">
    <source>
        <dbReference type="Proteomes" id="UP000012589"/>
    </source>
</evidence>
<protein>
    <submittedName>
        <fullName evidence="1">HAD hydrolase, family IA</fullName>
    </submittedName>
</protein>
<organism evidence="1 2">
    <name type="scientific">Eubacterium plexicaudatum ASF492</name>
    <dbReference type="NCBI Taxonomy" id="1235802"/>
    <lineage>
        <taxon>Bacteria</taxon>
        <taxon>Bacillati</taxon>
        <taxon>Bacillota</taxon>
        <taxon>Clostridia</taxon>
        <taxon>Eubacteriales</taxon>
        <taxon>Eubacteriaceae</taxon>
        <taxon>Eubacterium</taxon>
    </lineage>
</organism>
<dbReference type="Proteomes" id="UP000012589">
    <property type="component" value="Unassembled WGS sequence"/>
</dbReference>
<dbReference type="PRINTS" id="PR00413">
    <property type="entry name" value="HADHALOGNASE"/>
</dbReference>
<dbReference type="EMBL" id="AQFT01000023">
    <property type="protein sequence ID" value="EMZ36403.1"/>
    <property type="molecule type" value="Genomic_DNA"/>
</dbReference>
<dbReference type="CDD" id="cd02603">
    <property type="entry name" value="HAD_sEH-N_like"/>
    <property type="match status" value="1"/>
</dbReference>
<gene>
    <name evidence="1" type="ORF">C823_00770</name>
</gene>
<dbReference type="Gene3D" id="1.10.150.240">
    <property type="entry name" value="Putative phosphatase, domain 2"/>
    <property type="match status" value="1"/>
</dbReference>
<dbReference type="InterPro" id="IPR023198">
    <property type="entry name" value="PGP-like_dom2"/>
</dbReference>
<proteinExistence type="predicted"/>
<dbReference type="PANTHER" id="PTHR43611:SF3">
    <property type="entry name" value="FLAVIN MONONUCLEOTIDE HYDROLASE 1, CHLOROPLATIC"/>
    <property type="match status" value="1"/>
</dbReference>
<reference evidence="1 2" key="1">
    <citation type="journal article" date="2014" name="Genome Announc.">
        <title>Draft genome sequences of the altered schaedler flora, a defined bacterial community from gnotobiotic mice.</title>
        <authorList>
            <person name="Wannemuehler M.J."/>
            <person name="Overstreet A.M."/>
            <person name="Ward D.V."/>
            <person name="Phillips G.J."/>
        </authorList>
    </citation>
    <scope>NUCLEOTIDE SEQUENCE [LARGE SCALE GENOMIC DNA]</scope>
    <source>
        <strain evidence="1 2">ASF492</strain>
    </source>
</reference>
<sequence length="202" mass="23216">MIKNIILDVGMVLVDFCWADLLRELGMSGDVLEAVADATVRTQDWNEYDRSAKSDVEILACLKANAPAYADRIQLFWEHMDGMIRQYPYAKSWIASLKERGYRVYILSNYARRTYELTKENGLNFLPLTDGAVFSFETGFIKPEKEIYHVIMEQYGLNPKECVFIDDNAANLVYPKEIGWSTIRFCDISQVQQELEALLTTA</sequence>
<dbReference type="GO" id="GO:0016787">
    <property type="term" value="F:hydrolase activity"/>
    <property type="evidence" value="ECO:0007669"/>
    <property type="project" value="UniProtKB-KW"/>
</dbReference>
<dbReference type="InterPro" id="IPR006439">
    <property type="entry name" value="HAD-SF_hydro_IA"/>
</dbReference>
<dbReference type="Pfam" id="PF00702">
    <property type="entry name" value="Hydrolase"/>
    <property type="match status" value="1"/>
</dbReference>
<dbReference type="NCBIfam" id="TIGR01549">
    <property type="entry name" value="HAD-SF-IA-v1"/>
    <property type="match status" value="1"/>
</dbReference>
<dbReference type="OrthoDB" id="9797415at2"/>
<dbReference type="NCBIfam" id="TIGR01509">
    <property type="entry name" value="HAD-SF-IA-v3"/>
    <property type="match status" value="1"/>
</dbReference>
<keyword evidence="1" id="KW-0378">Hydrolase</keyword>
<name>N2BD79_9FIRM</name>
<dbReference type="PATRIC" id="fig|1235802.3.peg.828"/>
<dbReference type="SFLD" id="SFLDG01129">
    <property type="entry name" value="C1.5:_HAD__Beta-PGM__Phosphata"/>
    <property type="match status" value="1"/>
</dbReference>